<reference evidence="15" key="1">
    <citation type="submission" date="2015-07" db="EMBL/GenBank/DDBJ databases">
        <title>Draft genome sequence of the purine-degrading Gottschalkia purinilyticum DSM 1384 (formerly Clostridium purinilyticum).</title>
        <authorList>
            <person name="Poehlein A."/>
            <person name="Schiel-Bengelsdorf B."/>
            <person name="Bengelsdorf F.R."/>
            <person name="Daniel R."/>
            <person name="Duerre P."/>
        </authorList>
    </citation>
    <scope>NUCLEOTIDE SEQUENCE [LARGE SCALE GENOMIC DNA]</scope>
    <source>
        <strain evidence="15">DSM 1384</strain>
    </source>
</reference>
<evidence type="ECO:0000256" key="10">
    <source>
        <dbReference type="ARBA" id="ARBA00047639"/>
    </source>
</evidence>
<evidence type="ECO:0000256" key="12">
    <source>
        <dbReference type="PIRSR" id="PIRSR001549-1"/>
    </source>
</evidence>
<dbReference type="CDD" id="cd00859">
    <property type="entry name" value="HisRS_anticodon"/>
    <property type="match status" value="1"/>
</dbReference>
<dbReference type="InterPro" id="IPR006195">
    <property type="entry name" value="aa-tRNA-synth_II"/>
</dbReference>
<dbReference type="InterPro" id="IPR004154">
    <property type="entry name" value="Anticodon-bd"/>
</dbReference>
<dbReference type="GO" id="GO:0016740">
    <property type="term" value="F:transferase activity"/>
    <property type="evidence" value="ECO:0007669"/>
    <property type="project" value="UniProtKB-ARBA"/>
</dbReference>
<dbReference type="OrthoDB" id="9800814at2"/>
<dbReference type="FunFam" id="3.30.930.10:FF:000005">
    <property type="entry name" value="Histidine--tRNA ligase"/>
    <property type="match status" value="1"/>
</dbReference>
<comment type="similarity">
    <text evidence="2 11">Belongs to the class-II aminoacyl-tRNA synthetase family.</text>
</comment>
<dbReference type="PANTHER" id="PTHR43707:SF1">
    <property type="entry name" value="HISTIDINE--TRNA LIGASE, MITOCHONDRIAL-RELATED"/>
    <property type="match status" value="1"/>
</dbReference>
<evidence type="ECO:0000256" key="2">
    <source>
        <dbReference type="ARBA" id="ARBA00008226"/>
    </source>
</evidence>
<evidence type="ECO:0000256" key="3">
    <source>
        <dbReference type="ARBA" id="ARBA00011738"/>
    </source>
</evidence>
<gene>
    <name evidence="11 14" type="primary">hisS</name>
    <name evidence="14" type="ORF">CLPU_5c00110</name>
</gene>
<keyword evidence="7 11" id="KW-0067">ATP-binding</keyword>
<keyword evidence="8 11" id="KW-0648">Protein biosynthesis</keyword>
<dbReference type="HAMAP" id="MF_00127">
    <property type="entry name" value="His_tRNA_synth"/>
    <property type="match status" value="1"/>
</dbReference>
<evidence type="ECO:0000256" key="7">
    <source>
        <dbReference type="ARBA" id="ARBA00022840"/>
    </source>
</evidence>
<dbReference type="Gene3D" id="3.30.930.10">
    <property type="entry name" value="Bira Bifunctional Protein, Domain 2"/>
    <property type="match status" value="1"/>
</dbReference>
<dbReference type="PROSITE" id="PS50862">
    <property type="entry name" value="AA_TRNA_LIGASE_II"/>
    <property type="match status" value="1"/>
</dbReference>
<dbReference type="RefSeq" id="WP_050354810.1">
    <property type="nucleotide sequence ID" value="NZ_LGSS01000005.1"/>
</dbReference>
<dbReference type="GO" id="GO:0005524">
    <property type="term" value="F:ATP binding"/>
    <property type="evidence" value="ECO:0007669"/>
    <property type="project" value="UniProtKB-UniRule"/>
</dbReference>
<proteinExistence type="inferred from homology"/>
<evidence type="ECO:0000256" key="11">
    <source>
        <dbReference type="HAMAP-Rule" id="MF_00127"/>
    </source>
</evidence>
<comment type="catalytic activity">
    <reaction evidence="10 11">
        <text>tRNA(His) + L-histidine + ATP = L-histidyl-tRNA(His) + AMP + diphosphate + H(+)</text>
        <dbReference type="Rhea" id="RHEA:17313"/>
        <dbReference type="Rhea" id="RHEA-COMP:9665"/>
        <dbReference type="Rhea" id="RHEA-COMP:9689"/>
        <dbReference type="ChEBI" id="CHEBI:15378"/>
        <dbReference type="ChEBI" id="CHEBI:30616"/>
        <dbReference type="ChEBI" id="CHEBI:33019"/>
        <dbReference type="ChEBI" id="CHEBI:57595"/>
        <dbReference type="ChEBI" id="CHEBI:78442"/>
        <dbReference type="ChEBI" id="CHEBI:78527"/>
        <dbReference type="ChEBI" id="CHEBI:456215"/>
        <dbReference type="EC" id="6.1.1.21"/>
    </reaction>
</comment>
<dbReference type="Pfam" id="PF13393">
    <property type="entry name" value="tRNA-synt_His"/>
    <property type="match status" value="1"/>
</dbReference>
<keyword evidence="9 11" id="KW-0030">Aminoacyl-tRNA synthetase</keyword>
<evidence type="ECO:0000256" key="1">
    <source>
        <dbReference type="ARBA" id="ARBA00004496"/>
    </source>
</evidence>
<feature type="binding site" evidence="12">
    <location>
        <begin position="261"/>
        <end position="262"/>
    </location>
    <ligand>
        <name>L-histidine</name>
        <dbReference type="ChEBI" id="CHEBI:57595"/>
    </ligand>
</feature>
<feature type="domain" description="Aminoacyl-transfer RNA synthetases class-II family profile" evidence="13">
    <location>
        <begin position="1"/>
        <end position="322"/>
    </location>
</feature>
<evidence type="ECO:0000256" key="6">
    <source>
        <dbReference type="ARBA" id="ARBA00022741"/>
    </source>
</evidence>
<comment type="subcellular location">
    <subcellularLocation>
        <location evidence="1 11">Cytoplasm</location>
    </subcellularLocation>
</comment>
<dbReference type="GO" id="GO:0140096">
    <property type="term" value="F:catalytic activity, acting on a protein"/>
    <property type="evidence" value="ECO:0007669"/>
    <property type="project" value="UniProtKB-ARBA"/>
</dbReference>
<dbReference type="InterPro" id="IPR045864">
    <property type="entry name" value="aa-tRNA-synth_II/BPL/LPL"/>
</dbReference>
<comment type="caution">
    <text evidence="14">The sequence shown here is derived from an EMBL/GenBank/DDBJ whole genome shotgun (WGS) entry which is preliminary data.</text>
</comment>
<dbReference type="PANTHER" id="PTHR43707">
    <property type="entry name" value="HISTIDYL-TRNA SYNTHETASE"/>
    <property type="match status" value="1"/>
</dbReference>
<evidence type="ECO:0000256" key="9">
    <source>
        <dbReference type="ARBA" id="ARBA00023146"/>
    </source>
</evidence>
<evidence type="ECO:0000313" key="14">
    <source>
        <dbReference type="EMBL" id="KNF08704.1"/>
    </source>
</evidence>
<dbReference type="EMBL" id="LGSS01000005">
    <property type="protein sequence ID" value="KNF08704.1"/>
    <property type="molecule type" value="Genomic_DNA"/>
</dbReference>
<feature type="binding site" evidence="12">
    <location>
        <begin position="81"/>
        <end position="83"/>
    </location>
    <ligand>
        <name>L-histidine</name>
        <dbReference type="ChEBI" id="CHEBI:57595"/>
    </ligand>
</feature>
<dbReference type="Gene3D" id="3.40.50.800">
    <property type="entry name" value="Anticodon-binding domain"/>
    <property type="match status" value="1"/>
</dbReference>
<dbReference type="InterPro" id="IPR004516">
    <property type="entry name" value="HisRS/HisZ"/>
</dbReference>
<dbReference type="InterPro" id="IPR036621">
    <property type="entry name" value="Anticodon-bd_dom_sf"/>
</dbReference>
<feature type="binding site" evidence="12">
    <location>
        <position position="130"/>
    </location>
    <ligand>
        <name>L-histidine</name>
        <dbReference type="ChEBI" id="CHEBI:57595"/>
    </ligand>
</feature>
<protein>
    <recommendedName>
        <fullName evidence="11">Histidine--tRNA ligase</fullName>
        <ecNumber evidence="11">6.1.1.21</ecNumber>
    </recommendedName>
    <alternativeName>
        <fullName evidence="11">Histidyl-tRNA synthetase</fullName>
        <shortName evidence="11">HisRS</shortName>
    </alternativeName>
</protein>
<keyword evidence="6 11" id="KW-0547">Nucleotide-binding</keyword>
<keyword evidence="5 11" id="KW-0436">Ligase</keyword>
<dbReference type="NCBIfam" id="TIGR00442">
    <property type="entry name" value="hisS"/>
    <property type="match status" value="1"/>
</dbReference>
<name>A0A0L0WB02_GOTPU</name>
<organism evidence="14 15">
    <name type="scientific">Gottschalkia purinilytica</name>
    <name type="common">Clostridium purinilyticum</name>
    <dbReference type="NCBI Taxonomy" id="1503"/>
    <lineage>
        <taxon>Bacteria</taxon>
        <taxon>Bacillati</taxon>
        <taxon>Bacillota</taxon>
        <taxon>Tissierellia</taxon>
        <taxon>Tissierellales</taxon>
        <taxon>Gottschalkiaceae</taxon>
        <taxon>Gottschalkia</taxon>
    </lineage>
</organism>
<dbReference type="STRING" id="1503.CLPU_5c00110"/>
<feature type="binding site" evidence="12">
    <location>
        <position position="126"/>
    </location>
    <ligand>
        <name>L-histidine</name>
        <dbReference type="ChEBI" id="CHEBI:57595"/>
    </ligand>
</feature>
<feature type="binding site" evidence="12">
    <location>
        <position position="257"/>
    </location>
    <ligand>
        <name>L-histidine</name>
        <dbReference type="ChEBI" id="CHEBI:57595"/>
    </ligand>
</feature>
<keyword evidence="4 11" id="KW-0963">Cytoplasm</keyword>
<dbReference type="SUPFAM" id="SSF52954">
    <property type="entry name" value="Class II aaRS ABD-related"/>
    <property type="match status" value="1"/>
</dbReference>
<comment type="subunit">
    <text evidence="3 11">Homodimer.</text>
</comment>
<evidence type="ECO:0000256" key="5">
    <source>
        <dbReference type="ARBA" id="ARBA00022598"/>
    </source>
</evidence>
<dbReference type="GO" id="GO:0004821">
    <property type="term" value="F:histidine-tRNA ligase activity"/>
    <property type="evidence" value="ECO:0007669"/>
    <property type="project" value="UniProtKB-UniRule"/>
</dbReference>
<feature type="binding site" evidence="12">
    <location>
        <position position="112"/>
    </location>
    <ligand>
        <name>L-histidine</name>
        <dbReference type="ChEBI" id="CHEBI:57595"/>
    </ligand>
</feature>
<sequence length="421" mass="47818">MLTKAPRGTNDILPSQSYKWQYIEKVFIDVCNNFGYKEVRTPVFEHTELFERGVGETTDVVQKEMYTFEDKGGRSITLKPEGTSPVVRSYIENKLYAELQPVKMCYITPCFRYERPQAGRLRAFHQFGAEVFGSEDASIDVEIMTLISTFFKTLGLKNIELHINSIGCPKCRERYNNILKEYLSSKIESLCDTCKSRYEKNPMRILDCKNEDCKEKTSDAPVMIDNLCEECYQHFEKVKEYLSIANIDYIVDSKIVRGLDYYTKTAFEFISNDIGAQGTVSGGGRYDGLVEELGGSHTPAVGFGMGVERLLLTLESNGIEIPKENQIDIFIVSIGEKADKEAFRLLSELRSNGISGDKDYLGRSIKAQFKYSNKINAKYTVVIGEDEIEKGIVTLKDMNNGEQEEIKINELIEKLSIKTRG</sequence>
<accession>A0A0L0WB02</accession>
<dbReference type="CDD" id="cd00773">
    <property type="entry name" value="HisRS-like_core"/>
    <property type="match status" value="1"/>
</dbReference>
<evidence type="ECO:0000256" key="8">
    <source>
        <dbReference type="ARBA" id="ARBA00022917"/>
    </source>
</evidence>
<keyword evidence="15" id="KW-1185">Reference proteome</keyword>
<dbReference type="InterPro" id="IPR041715">
    <property type="entry name" value="HisRS-like_core"/>
</dbReference>
<dbReference type="Pfam" id="PF03129">
    <property type="entry name" value="HGTP_anticodon"/>
    <property type="match status" value="1"/>
</dbReference>
<evidence type="ECO:0000313" key="15">
    <source>
        <dbReference type="Proteomes" id="UP000037267"/>
    </source>
</evidence>
<dbReference type="Proteomes" id="UP000037267">
    <property type="component" value="Unassembled WGS sequence"/>
</dbReference>
<dbReference type="InterPro" id="IPR015807">
    <property type="entry name" value="His-tRNA-ligase"/>
</dbReference>
<dbReference type="PIRSF" id="PIRSF001549">
    <property type="entry name" value="His-tRNA_synth"/>
    <property type="match status" value="1"/>
</dbReference>
<dbReference type="SUPFAM" id="SSF55681">
    <property type="entry name" value="Class II aaRS and biotin synthetases"/>
    <property type="match status" value="1"/>
</dbReference>
<dbReference type="InterPro" id="IPR033656">
    <property type="entry name" value="HisRS_anticodon"/>
</dbReference>
<dbReference type="PATRIC" id="fig|1503.3.peg.2533"/>
<evidence type="ECO:0000259" key="13">
    <source>
        <dbReference type="PROSITE" id="PS50862"/>
    </source>
</evidence>
<dbReference type="GO" id="GO:0006427">
    <property type="term" value="P:histidyl-tRNA aminoacylation"/>
    <property type="evidence" value="ECO:0007669"/>
    <property type="project" value="UniProtKB-UniRule"/>
</dbReference>
<dbReference type="EC" id="6.1.1.21" evidence="11"/>
<evidence type="ECO:0000256" key="4">
    <source>
        <dbReference type="ARBA" id="ARBA00022490"/>
    </source>
</evidence>
<dbReference type="AlphaFoldDB" id="A0A0L0WB02"/>
<dbReference type="GO" id="GO:0005737">
    <property type="term" value="C:cytoplasm"/>
    <property type="evidence" value="ECO:0007669"/>
    <property type="project" value="UniProtKB-SubCell"/>
</dbReference>